<comment type="caution">
    <text evidence="1">The sequence shown here is derived from an EMBL/GenBank/DDBJ whole genome shotgun (WGS) entry which is preliminary data.</text>
</comment>
<sequence>DGKSIYLYEKGADGIIDISPFSCMNGIVSEAVYHAVSRDYGGIPIRNFYFDATSSNMERDLDIFMELAVSYGRRKRRRRRYSPRFK</sequence>
<accession>A0A0F8ZFS3</accession>
<proteinExistence type="predicted"/>
<feature type="non-terminal residue" evidence="1">
    <location>
        <position position="1"/>
    </location>
</feature>
<dbReference type="AlphaFoldDB" id="A0A0F8ZFS3"/>
<dbReference type="EMBL" id="LAZR01048145">
    <property type="protein sequence ID" value="KKK92593.1"/>
    <property type="molecule type" value="Genomic_DNA"/>
</dbReference>
<organism evidence="1">
    <name type="scientific">marine sediment metagenome</name>
    <dbReference type="NCBI Taxonomy" id="412755"/>
    <lineage>
        <taxon>unclassified sequences</taxon>
        <taxon>metagenomes</taxon>
        <taxon>ecological metagenomes</taxon>
    </lineage>
</organism>
<reference evidence="1" key="1">
    <citation type="journal article" date="2015" name="Nature">
        <title>Complex archaea that bridge the gap between prokaryotes and eukaryotes.</title>
        <authorList>
            <person name="Spang A."/>
            <person name="Saw J.H."/>
            <person name="Jorgensen S.L."/>
            <person name="Zaremba-Niedzwiedzka K."/>
            <person name="Martijn J."/>
            <person name="Lind A.E."/>
            <person name="van Eijk R."/>
            <person name="Schleper C."/>
            <person name="Guy L."/>
            <person name="Ettema T.J."/>
        </authorList>
    </citation>
    <scope>NUCLEOTIDE SEQUENCE</scope>
</reference>
<name>A0A0F8ZFS3_9ZZZZ</name>
<gene>
    <name evidence="1" type="ORF">LCGC14_2701390</name>
</gene>
<evidence type="ECO:0000313" key="1">
    <source>
        <dbReference type="EMBL" id="KKK92593.1"/>
    </source>
</evidence>
<protein>
    <submittedName>
        <fullName evidence="1">Uncharacterized protein</fullName>
    </submittedName>
</protein>